<evidence type="ECO:0000256" key="1">
    <source>
        <dbReference type="ARBA" id="ARBA00023002"/>
    </source>
</evidence>
<dbReference type="EMBL" id="BJYY01000016">
    <property type="protein sequence ID" value="GEO34989.1"/>
    <property type="molecule type" value="Genomic_DNA"/>
</dbReference>
<dbReference type="PRINTS" id="PR00368">
    <property type="entry name" value="FADPNR"/>
</dbReference>
<dbReference type="PRINTS" id="PR00411">
    <property type="entry name" value="PNDRDTASEI"/>
</dbReference>
<reference evidence="3 4" key="1">
    <citation type="submission" date="2019-07" db="EMBL/GenBank/DDBJ databases">
        <title>Whole genome shotgun sequence of Cellulomonas aerilata NBRC 106308.</title>
        <authorList>
            <person name="Hosoyama A."/>
            <person name="Uohara A."/>
            <person name="Ohji S."/>
            <person name="Ichikawa N."/>
        </authorList>
    </citation>
    <scope>NUCLEOTIDE SEQUENCE [LARGE SCALE GENOMIC DNA]</scope>
    <source>
        <strain evidence="3 4">NBRC 106308</strain>
    </source>
</reference>
<evidence type="ECO:0000256" key="2">
    <source>
        <dbReference type="SAM" id="MobiDB-lite"/>
    </source>
</evidence>
<comment type="caution">
    <text evidence="3">The sequence shown here is derived from an EMBL/GenBank/DDBJ whole genome shotgun (WGS) entry which is preliminary data.</text>
</comment>
<proteinExistence type="predicted"/>
<dbReference type="InterPro" id="IPR036188">
    <property type="entry name" value="FAD/NAD-bd_sf"/>
</dbReference>
<dbReference type="AlphaFoldDB" id="A0A512DES9"/>
<feature type="region of interest" description="Disordered" evidence="2">
    <location>
        <begin position="1"/>
        <end position="27"/>
    </location>
</feature>
<dbReference type="PANTHER" id="PTHR43539">
    <property type="entry name" value="FLAVIN-BINDING MONOOXYGENASE-LIKE PROTEIN (AFU_ORTHOLOGUE AFUA_4G09220)"/>
    <property type="match status" value="1"/>
</dbReference>
<sequence>MDPRATGTADADRRAGRDRGRVTTTPPRRVDVVVVGAGQAGLSAAYHLRRAGLRAGDGSGVASEGAASGDGVPARVVDDATSGTGARAGAGAGTGTGTFVLLDDAPEPGGAWQHRWPSLTMQHTHAVHELPGMPLEGFDPQEPASAAVGRYFAAYEQRFALPVVRPVRVGAVRDAGQGLLSVETDRGRWLTRALVNATGTWQRPFWPSYPGQSGFAGQQLHTHDFRSASDFLGRHVVVVGGGTSAVQLLLQIADVTTTTWVTRTPPTFLPRAFDEEWGREVVARVDERTRAGLPPLSVVGVTGLPLTEEYQRGIDRGVLVPLPMFARIVPDGVRWDPRDVPPAPEHLRADVLLWATGFRAGLDHLAPLRLRGHGGGIVMDGTQVVADPRVQLVGYGPSASTIGANRAGREAVRNVRRLLAL</sequence>
<protein>
    <submittedName>
        <fullName evidence="3">Oxidoreductase</fullName>
    </submittedName>
</protein>
<dbReference type="Pfam" id="PF13738">
    <property type="entry name" value="Pyr_redox_3"/>
    <property type="match status" value="1"/>
</dbReference>
<keyword evidence="1" id="KW-0560">Oxidoreductase</keyword>
<dbReference type="InterPro" id="IPR050982">
    <property type="entry name" value="Auxin_biosynth/cation_transpt"/>
</dbReference>
<accession>A0A512DES9</accession>
<organism evidence="3 4">
    <name type="scientific">Cellulomonas aerilata</name>
    <dbReference type="NCBI Taxonomy" id="515326"/>
    <lineage>
        <taxon>Bacteria</taxon>
        <taxon>Bacillati</taxon>
        <taxon>Actinomycetota</taxon>
        <taxon>Actinomycetes</taxon>
        <taxon>Micrococcales</taxon>
        <taxon>Cellulomonadaceae</taxon>
        <taxon>Cellulomonas</taxon>
    </lineage>
</organism>
<dbReference type="Gene3D" id="3.50.50.60">
    <property type="entry name" value="FAD/NAD(P)-binding domain"/>
    <property type="match status" value="2"/>
</dbReference>
<dbReference type="SUPFAM" id="SSF51905">
    <property type="entry name" value="FAD/NAD(P)-binding domain"/>
    <property type="match status" value="2"/>
</dbReference>
<feature type="compositionally biased region" description="Basic and acidic residues" evidence="2">
    <location>
        <begin position="10"/>
        <end position="21"/>
    </location>
</feature>
<evidence type="ECO:0000313" key="3">
    <source>
        <dbReference type="EMBL" id="GEO34989.1"/>
    </source>
</evidence>
<name>A0A512DES9_9CELL</name>
<keyword evidence="4" id="KW-1185">Reference proteome</keyword>
<dbReference type="GO" id="GO:0050660">
    <property type="term" value="F:flavin adenine dinucleotide binding"/>
    <property type="evidence" value="ECO:0007669"/>
    <property type="project" value="TreeGrafter"/>
</dbReference>
<dbReference type="GO" id="GO:0004497">
    <property type="term" value="F:monooxygenase activity"/>
    <property type="evidence" value="ECO:0007669"/>
    <property type="project" value="TreeGrafter"/>
</dbReference>
<evidence type="ECO:0000313" key="4">
    <source>
        <dbReference type="Proteomes" id="UP000321181"/>
    </source>
</evidence>
<dbReference type="PANTHER" id="PTHR43539:SF78">
    <property type="entry name" value="FLAVIN-CONTAINING MONOOXYGENASE"/>
    <property type="match status" value="1"/>
</dbReference>
<dbReference type="Proteomes" id="UP000321181">
    <property type="component" value="Unassembled WGS sequence"/>
</dbReference>
<gene>
    <name evidence="3" type="ORF">CAE01nite_27140</name>
</gene>